<protein>
    <submittedName>
        <fullName evidence="4">Uncharacterized protein</fullName>
    </submittedName>
</protein>
<dbReference type="Gene3D" id="1.25.70.10">
    <property type="entry name" value="Transcription termination factor 3, mitochondrial"/>
    <property type="match status" value="2"/>
</dbReference>
<dbReference type="PANTHER" id="PTHR13068:SF111">
    <property type="match status" value="1"/>
</dbReference>
<keyword evidence="3" id="KW-0809">Transit peptide</keyword>
<dbReference type="Proteomes" id="UP000019116">
    <property type="component" value="Chromosome 6B"/>
</dbReference>
<dbReference type="SMART" id="SM00733">
    <property type="entry name" value="Mterf"/>
    <property type="match status" value="7"/>
</dbReference>
<evidence type="ECO:0000256" key="3">
    <source>
        <dbReference type="ARBA" id="ARBA00022946"/>
    </source>
</evidence>
<dbReference type="Gramene" id="TraesWEE_scaffold_050647_01G000100.1">
    <property type="protein sequence ID" value="TraesWEE_scaffold_050647_01G000100.1"/>
    <property type="gene ID" value="TraesWEE_scaffold_050647_01G000100"/>
</dbReference>
<evidence type="ECO:0000256" key="1">
    <source>
        <dbReference type="ARBA" id="ARBA00007692"/>
    </source>
</evidence>
<dbReference type="Gramene" id="TraesCS6B03G0060500.1">
    <property type="protein sequence ID" value="TraesCS6B03G0060500.1.CDS"/>
    <property type="gene ID" value="TraesCS6B03G0060500"/>
</dbReference>
<dbReference type="OMA" id="WEKAISV"/>
<dbReference type="PANTHER" id="PTHR13068">
    <property type="entry name" value="CGI-12 PROTEIN-RELATED"/>
    <property type="match status" value="1"/>
</dbReference>
<dbReference type="GO" id="GO:0009658">
    <property type="term" value="P:chloroplast organization"/>
    <property type="evidence" value="ECO:0000318"/>
    <property type="project" value="GO_Central"/>
</dbReference>
<dbReference type="InterPro" id="IPR038538">
    <property type="entry name" value="MTERF_sf"/>
</dbReference>
<evidence type="ECO:0000313" key="4">
    <source>
        <dbReference type="EnsemblPlants" id="TraesCS6B02G027100.1"/>
    </source>
</evidence>
<dbReference type="Gramene" id="TraesCAD_scaffold_019967_01G000300.1">
    <property type="protein sequence ID" value="TraesCAD_scaffold_019967_01G000300.1"/>
    <property type="gene ID" value="TraesCAD_scaffold_019967_01G000300"/>
</dbReference>
<dbReference type="FunFam" id="1.25.70.10:FF:000016">
    <property type="entry name" value="Mitochondrial transcription termination factor-like"/>
    <property type="match status" value="1"/>
</dbReference>
<dbReference type="InterPro" id="IPR003690">
    <property type="entry name" value="MTERF"/>
</dbReference>
<sequence length="487" mass="53176">MLRLRCSILTHLLSSRPPTSPVSPLHRLLSAAVSPNPASAFAVDDYLVRTCGLTRAQALKASAKLSHLKSPSKPDAVLAFLAGLGLSAADVAAVVAKDPQLLCAKVEETLVPNVAELTGLDLSPSEIARLLSLGPDRFRCRSIVSKLQYCLPLFGSSENLFRALKSGSVLSSDHERVVKPNVAFLRECGLGACDIVKLYVLTPSPLNISTERLRTAVACVEGLGVSRQRIARLIFLTGVTFRCRSIVSTLEYFLPLFGSYDNLLPALKGGSVLSSNLERVVKPNVAFLRKCGLGACDIARLCIPTPSLLSISPERIRTSVACVEGLLGVPRGSPMFRHTLQAVAFLSEEKITTKVEHLKKTFKWSDAEVGIAVSKAPTVLHRTKESLQRRSEFLISEVGLEPAYIACCPVLLMYSLEGRLRPRYYVVRFLKVNGLLDHDRDYYAAVMISEKVFVEKFICPHKDAAPHLAEDYATACRGEVPARFSFT</sequence>
<evidence type="ECO:0000256" key="2">
    <source>
        <dbReference type="ARBA" id="ARBA00022472"/>
    </source>
</evidence>
<comment type="similarity">
    <text evidence="1">Belongs to the mTERF family.</text>
</comment>
<dbReference type="Gramene" id="TraesROB_scaffold_018792_01G000600.1">
    <property type="protein sequence ID" value="TraesROB_scaffold_018792_01G000600.1"/>
    <property type="gene ID" value="TraesROB_scaffold_018792_01G000600"/>
</dbReference>
<evidence type="ECO:0000313" key="5">
    <source>
        <dbReference type="Proteomes" id="UP000019116"/>
    </source>
</evidence>
<dbReference type="STRING" id="4565.A0A3B6PEV7"/>
<keyword evidence="2" id="KW-0805">Transcription regulation</keyword>
<dbReference type="EnsemblPlants" id="TraesCS6B02G027100.1">
    <property type="protein sequence ID" value="TraesCS6B02G027100.1"/>
    <property type="gene ID" value="TraesCS6B02G027100"/>
</dbReference>
<reference evidence="4" key="2">
    <citation type="submission" date="2018-10" db="UniProtKB">
        <authorList>
            <consortium name="EnsemblPlants"/>
        </authorList>
    </citation>
    <scope>IDENTIFICATION</scope>
</reference>
<dbReference type="OrthoDB" id="637682at2759"/>
<dbReference type="GO" id="GO:0003676">
    <property type="term" value="F:nucleic acid binding"/>
    <property type="evidence" value="ECO:0007669"/>
    <property type="project" value="InterPro"/>
</dbReference>
<name>A0A3B6PEV7_WHEAT</name>
<proteinExistence type="inferred from homology"/>
<reference evidence="4" key="1">
    <citation type="submission" date="2018-08" db="EMBL/GenBank/DDBJ databases">
        <authorList>
            <person name="Rossello M."/>
        </authorList>
    </citation>
    <scope>NUCLEOTIDE SEQUENCE [LARGE SCALE GENOMIC DNA]</scope>
    <source>
        <strain evidence="4">cv. Chinese Spring</strain>
    </source>
</reference>
<accession>A0A3B6PEV7</accession>
<dbReference type="GO" id="GO:0006353">
    <property type="term" value="P:DNA-templated transcription termination"/>
    <property type="evidence" value="ECO:0007669"/>
    <property type="project" value="UniProtKB-KW"/>
</dbReference>
<dbReference type="GO" id="GO:0009507">
    <property type="term" value="C:chloroplast"/>
    <property type="evidence" value="ECO:0000318"/>
    <property type="project" value="GO_Central"/>
</dbReference>
<dbReference type="FunFam" id="1.25.70.10:FF:000001">
    <property type="entry name" value="Mitochondrial transcription termination factor-like"/>
    <property type="match status" value="1"/>
</dbReference>
<keyword evidence="2" id="KW-0804">Transcription</keyword>
<dbReference type="AlphaFoldDB" id="A0A3B6PEV7"/>
<dbReference type="Pfam" id="PF02536">
    <property type="entry name" value="mTERF"/>
    <property type="match status" value="1"/>
</dbReference>
<keyword evidence="2" id="KW-0806">Transcription termination</keyword>
<keyword evidence="5" id="KW-1185">Reference proteome</keyword>
<organism evidence="4">
    <name type="scientific">Triticum aestivum</name>
    <name type="common">Wheat</name>
    <dbReference type="NCBI Taxonomy" id="4565"/>
    <lineage>
        <taxon>Eukaryota</taxon>
        <taxon>Viridiplantae</taxon>
        <taxon>Streptophyta</taxon>
        <taxon>Embryophyta</taxon>
        <taxon>Tracheophyta</taxon>
        <taxon>Spermatophyta</taxon>
        <taxon>Magnoliopsida</taxon>
        <taxon>Liliopsida</taxon>
        <taxon>Poales</taxon>
        <taxon>Poaceae</taxon>
        <taxon>BOP clade</taxon>
        <taxon>Pooideae</taxon>
        <taxon>Triticodae</taxon>
        <taxon>Triticeae</taxon>
        <taxon>Triticinae</taxon>
        <taxon>Triticum</taxon>
    </lineage>
</organism>
<dbReference type="Gramene" id="TraesCS6B02G027100.1">
    <property type="protein sequence ID" value="TraesCS6B02G027100.1"/>
    <property type="gene ID" value="TraesCS6B02G027100"/>
</dbReference>